<dbReference type="InterPro" id="IPR014710">
    <property type="entry name" value="RmlC-like_jellyroll"/>
</dbReference>
<reference evidence="6" key="1">
    <citation type="journal article" date="2019" name="Int. J. Syst. Evol. Microbiol.">
        <title>The Global Catalogue of Microorganisms (GCM) 10K type strain sequencing project: providing services to taxonomists for standard genome sequencing and annotation.</title>
        <authorList>
            <consortium name="The Broad Institute Genomics Platform"/>
            <consortium name="The Broad Institute Genome Sequencing Center for Infectious Disease"/>
            <person name="Wu L."/>
            <person name="Ma J."/>
        </authorList>
    </citation>
    <scope>NUCLEOTIDE SEQUENCE [LARGE SCALE GENOMIC DNA]</scope>
    <source>
        <strain evidence="6">CCUG 59189</strain>
    </source>
</reference>
<dbReference type="InterPro" id="IPR009057">
    <property type="entry name" value="Homeodomain-like_sf"/>
</dbReference>
<keyword evidence="1" id="KW-0805">Transcription regulation</keyword>
<dbReference type="InterPro" id="IPR013096">
    <property type="entry name" value="Cupin_2"/>
</dbReference>
<dbReference type="SMART" id="SM00342">
    <property type="entry name" value="HTH_ARAC"/>
    <property type="match status" value="1"/>
</dbReference>
<sequence length="351" mass="41287">MDTQKLHREIFKVSDGEKWHLEHPGLFSPFYEKLQKEYYNDQLCYCFDFVNTLKENSVGIVRESRFTEIPLHYHKDMELSIVYSGECTFNIQGNDMRLTTGDVCIIDTDVIHSAKYKGENDIVFNIVFRKSFFSSNFLAEVADKGILGDFFLNAIIDNRSHDNYLVFRTKENPKFFSIVDLLLFEYYWPSSCHASLIEHYLSILFLELINTLHQNTASYYQFNENQKNMMKILKYIEENFSNCSLAGLTKHTHFSTSYIFKLLKSMTGSNFSALKLQQQLKRAEFLLINTSLSITGIIEQVGLKNPTYFYNKFKEVYNKTPSEYRKMFAHRNQSVGLRAEQEEIRFFTKLD</sequence>
<keyword evidence="3" id="KW-0804">Transcription</keyword>
<proteinExistence type="predicted"/>
<dbReference type="Gene3D" id="1.10.10.60">
    <property type="entry name" value="Homeodomain-like"/>
    <property type="match status" value="2"/>
</dbReference>
<organism evidence="5 6">
    <name type="scientific">Paenibacillus puldeungensis</name>
    <dbReference type="NCBI Taxonomy" id="696536"/>
    <lineage>
        <taxon>Bacteria</taxon>
        <taxon>Bacillati</taxon>
        <taxon>Bacillota</taxon>
        <taxon>Bacilli</taxon>
        <taxon>Bacillales</taxon>
        <taxon>Paenibacillaceae</taxon>
        <taxon>Paenibacillus</taxon>
    </lineage>
</organism>
<comment type="caution">
    <text evidence="5">The sequence shown here is derived from an EMBL/GenBank/DDBJ whole genome shotgun (WGS) entry which is preliminary data.</text>
</comment>
<evidence type="ECO:0000256" key="2">
    <source>
        <dbReference type="ARBA" id="ARBA00023125"/>
    </source>
</evidence>
<keyword evidence="6" id="KW-1185">Reference proteome</keyword>
<evidence type="ECO:0000256" key="3">
    <source>
        <dbReference type="ARBA" id="ARBA00023163"/>
    </source>
</evidence>
<dbReference type="EMBL" id="JBHTLM010000001">
    <property type="protein sequence ID" value="MFD1174830.1"/>
    <property type="molecule type" value="Genomic_DNA"/>
</dbReference>
<dbReference type="Pfam" id="PF12833">
    <property type="entry name" value="HTH_18"/>
    <property type="match status" value="1"/>
</dbReference>
<gene>
    <name evidence="5" type="ORF">ACFQ3W_00715</name>
</gene>
<evidence type="ECO:0000313" key="6">
    <source>
        <dbReference type="Proteomes" id="UP001597262"/>
    </source>
</evidence>
<evidence type="ECO:0000259" key="4">
    <source>
        <dbReference type="PROSITE" id="PS01124"/>
    </source>
</evidence>
<dbReference type="Gene3D" id="2.60.120.10">
    <property type="entry name" value="Jelly Rolls"/>
    <property type="match status" value="1"/>
</dbReference>
<dbReference type="PANTHER" id="PTHR43280">
    <property type="entry name" value="ARAC-FAMILY TRANSCRIPTIONAL REGULATOR"/>
    <property type="match status" value="1"/>
</dbReference>
<dbReference type="SUPFAM" id="SSF51215">
    <property type="entry name" value="Regulatory protein AraC"/>
    <property type="match status" value="1"/>
</dbReference>
<accession>A0ABW3RSZ3</accession>
<dbReference type="RefSeq" id="WP_379315598.1">
    <property type="nucleotide sequence ID" value="NZ_JBHTLM010000001.1"/>
</dbReference>
<evidence type="ECO:0000313" key="5">
    <source>
        <dbReference type="EMBL" id="MFD1174830.1"/>
    </source>
</evidence>
<name>A0ABW3RSZ3_9BACL</name>
<protein>
    <submittedName>
        <fullName evidence="5">AraC family transcriptional regulator</fullName>
    </submittedName>
</protein>
<dbReference type="PROSITE" id="PS00041">
    <property type="entry name" value="HTH_ARAC_FAMILY_1"/>
    <property type="match status" value="1"/>
</dbReference>
<dbReference type="PANTHER" id="PTHR43280:SF28">
    <property type="entry name" value="HTH-TYPE TRANSCRIPTIONAL ACTIVATOR RHAS"/>
    <property type="match status" value="1"/>
</dbReference>
<feature type="domain" description="HTH araC/xylS-type" evidence="4">
    <location>
        <begin position="230"/>
        <end position="327"/>
    </location>
</feature>
<dbReference type="PROSITE" id="PS01124">
    <property type="entry name" value="HTH_ARAC_FAMILY_2"/>
    <property type="match status" value="1"/>
</dbReference>
<dbReference type="InterPro" id="IPR018060">
    <property type="entry name" value="HTH_AraC"/>
</dbReference>
<evidence type="ECO:0000256" key="1">
    <source>
        <dbReference type="ARBA" id="ARBA00023015"/>
    </source>
</evidence>
<keyword evidence="2" id="KW-0238">DNA-binding</keyword>
<dbReference type="SUPFAM" id="SSF46689">
    <property type="entry name" value="Homeodomain-like"/>
    <property type="match status" value="1"/>
</dbReference>
<dbReference type="InterPro" id="IPR037923">
    <property type="entry name" value="HTH-like"/>
</dbReference>
<dbReference type="InterPro" id="IPR018062">
    <property type="entry name" value="HTH_AraC-typ_CS"/>
</dbReference>
<dbReference type="Proteomes" id="UP001597262">
    <property type="component" value="Unassembled WGS sequence"/>
</dbReference>
<dbReference type="Pfam" id="PF07883">
    <property type="entry name" value="Cupin_2"/>
    <property type="match status" value="1"/>
</dbReference>